<dbReference type="AlphaFoldDB" id="A0A7M7HIZ9"/>
<keyword evidence="3" id="KW-1185">Reference proteome</keyword>
<evidence type="ECO:0000256" key="1">
    <source>
        <dbReference type="ARBA" id="ARBA00009952"/>
    </source>
</evidence>
<dbReference type="PANTHER" id="PTHR21096">
    <property type="entry name" value="PROTEIN FAM136A"/>
    <property type="match status" value="1"/>
</dbReference>
<comment type="similarity">
    <text evidence="1">Belongs to the FAM136 family.</text>
</comment>
<dbReference type="FunCoup" id="A0A7M7HIZ9">
    <property type="interactions" value="831"/>
</dbReference>
<dbReference type="GeneID" id="762611"/>
<dbReference type="Pfam" id="PF05811">
    <property type="entry name" value="DUF842"/>
    <property type="match status" value="1"/>
</dbReference>
<dbReference type="KEGG" id="spu:762611"/>
<sequence length="144" mass="16370">MADSVSAALHECQSKVDSGMKSLLNDLDNTVLRKLQKEMYLCSARCCDQSSGDRQGCIQRCQQPAQQTEEYVQKELTDFLDRLQRCTLQCQDEAKDKIRDKMSSADEAKVRKNLEGCLIKCGDKHTAMFPALNKRLTDYVNQLL</sequence>
<dbReference type="PANTHER" id="PTHR21096:SF0">
    <property type="entry name" value="PROTEIN FAM136A"/>
    <property type="match status" value="1"/>
</dbReference>
<evidence type="ECO:0000313" key="3">
    <source>
        <dbReference type="Proteomes" id="UP000007110"/>
    </source>
</evidence>
<reference evidence="3" key="1">
    <citation type="submission" date="2015-02" db="EMBL/GenBank/DDBJ databases">
        <title>Genome sequencing for Strongylocentrotus purpuratus.</title>
        <authorList>
            <person name="Murali S."/>
            <person name="Liu Y."/>
            <person name="Vee V."/>
            <person name="English A."/>
            <person name="Wang M."/>
            <person name="Skinner E."/>
            <person name="Han Y."/>
            <person name="Muzny D.M."/>
            <person name="Worley K.C."/>
            <person name="Gibbs R.A."/>
        </authorList>
    </citation>
    <scope>NUCLEOTIDE SEQUENCE</scope>
</reference>
<dbReference type="EnsemblMetazoa" id="XM_011662807">
    <property type="protein sequence ID" value="XP_011661109"/>
    <property type="gene ID" value="LOC762611"/>
</dbReference>
<reference evidence="2" key="2">
    <citation type="submission" date="2021-01" db="UniProtKB">
        <authorList>
            <consortium name="EnsemblMetazoa"/>
        </authorList>
    </citation>
    <scope>IDENTIFICATION</scope>
</reference>
<name>A0A7M7HIZ9_STRPU</name>
<dbReference type="Proteomes" id="UP000007110">
    <property type="component" value="Unassembled WGS sequence"/>
</dbReference>
<dbReference type="InterPro" id="IPR008560">
    <property type="entry name" value="DUF842_euk"/>
</dbReference>
<evidence type="ECO:0008006" key="4">
    <source>
        <dbReference type="Google" id="ProtNLM"/>
    </source>
</evidence>
<dbReference type="OrthoDB" id="9975421at2759"/>
<dbReference type="RefSeq" id="XP_011661109.2">
    <property type="nucleotide sequence ID" value="XM_011662807.2"/>
</dbReference>
<organism evidence="2 3">
    <name type="scientific">Strongylocentrotus purpuratus</name>
    <name type="common">Purple sea urchin</name>
    <dbReference type="NCBI Taxonomy" id="7668"/>
    <lineage>
        <taxon>Eukaryota</taxon>
        <taxon>Metazoa</taxon>
        <taxon>Echinodermata</taxon>
        <taxon>Eleutherozoa</taxon>
        <taxon>Echinozoa</taxon>
        <taxon>Echinoidea</taxon>
        <taxon>Euechinoidea</taxon>
        <taxon>Echinacea</taxon>
        <taxon>Camarodonta</taxon>
        <taxon>Echinidea</taxon>
        <taxon>Strongylocentrotidae</taxon>
        <taxon>Strongylocentrotus</taxon>
    </lineage>
</organism>
<proteinExistence type="inferred from homology"/>
<dbReference type="InParanoid" id="A0A7M7HIZ9"/>
<accession>A0A7M7HIZ9</accession>
<protein>
    <recommendedName>
        <fullName evidence="4">Protein FAM136A</fullName>
    </recommendedName>
</protein>
<dbReference type="GO" id="GO:0005737">
    <property type="term" value="C:cytoplasm"/>
    <property type="evidence" value="ECO:0000318"/>
    <property type="project" value="GO_Central"/>
</dbReference>
<dbReference type="OMA" id="NRCGMTC"/>
<evidence type="ECO:0000313" key="2">
    <source>
        <dbReference type="EnsemblMetazoa" id="XP_011661109"/>
    </source>
</evidence>